<evidence type="ECO:0000313" key="10">
    <source>
        <dbReference type="EMBL" id="KJA24128.1"/>
    </source>
</evidence>
<feature type="coiled-coil region" evidence="7">
    <location>
        <begin position="77"/>
        <end position="110"/>
    </location>
</feature>
<dbReference type="SMART" id="SM00184">
    <property type="entry name" value="RING"/>
    <property type="match status" value="1"/>
</dbReference>
<dbReference type="EMBL" id="KN817539">
    <property type="protein sequence ID" value="KJA24128.1"/>
    <property type="molecule type" value="Genomic_DNA"/>
</dbReference>
<protein>
    <recommendedName>
        <fullName evidence="9">RING-type domain-containing protein</fullName>
    </recommendedName>
</protein>
<keyword evidence="4" id="KW-0833">Ubl conjugation pathway</keyword>
<dbReference type="GO" id="GO:0061630">
    <property type="term" value="F:ubiquitin protein ligase activity"/>
    <property type="evidence" value="ECO:0007669"/>
    <property type="project" value="TreeGrafter"/>
</dbReference>
<reference evidence="11" key="1">
    <citation type="submission" date="2014-04" db="EMBL/GenBank/DDBJ databases">
        <title>Evolutionary Origins and Diversification of the Mycorrhizal Mutualists.</title>
        <authorList>
            <consortium name="DOE Joint Genome Institute"/>
            <consortium name="Mycorrhizal Genomics Consortium"/>
            <person name="Kohler A."/>
            <person name="Kuo A."/>
            <person name="Nagy L.G."/>
            <person name="Floudas D."/>
            <person name="Copeland A."/>
            <person name="Barry K.W."/>
            <person name="Cichocki N."/>
            <person name="Veneault-Fourrey C."/>
            <person name="LaButti K."/>
            <person name="Lindquist E.A."/>
            <person name="Lipzen A."/>
            <person name="Lundell T."/>
            <person name="Morin E."/>
            <person name="Murat C."/>
            <person name="Riley R."/>
            <person name="Ohm R."/>
            <person name="Sun H."/>
            <person name="Tunlid A."/>
            <person name="Henrissat B."/>
            <person name="Grigoriev I.V."/>
            <person name="Hibbett D.S."/>
            <person name="Martin F."/>
        </authorList>
    </citation>
    <scope>NUCLEOTIDE SEQUENCE [LARGE SCALE GENOMIC DNA]</scope>
    <source>
        <strain evidence="11">FD-334 SS-4</strain>
    </source>
</reference>
<dbReference type="SUPFAM" id="SSF57850">
    <property type="entry name" value="RING/U-box"/>
    <property type="match status" value="1"/>
</dbReference>
<dbReference type="GO" id="GO:0008270">
    <property type="term" value="F:zinc ion binding"/>
    <property type="evidence" value="ECO:0007669"/>
    <property type="project" value="UniProtKB-KW"/>
</dbReference>
<evidence type="ECO:0000256" key="6">
    <source>
        <dbReference type="PROSITE-ProRule" id="PRU00175"/>
    </source>
</evidence>
<feature type="domain" description="RING-type" evidence="9">
    <location>
        <begin position="127"/>
        <end position="184"/>
    </location>
</feature>
<dbReference type="InterPro" id="IPR001841">
    <property type="entry name" value="Znf_RING"/>
</dbReference>
<dbReference type="PROSITE" id="PS50089">
    <property type="entry name" value="ZF_RING_2"/>
    <property type="match status" value="1"/>
</dbReference>
<dbReference type="InterPro" id="IPR013083">
    <property type="entry name" value="Znf_RING/FYVE/PHD"/>
</dbReference>
<dbReference type="GO" id="GO:0000151">
    <property type="term" value="C:ubiquitin ligase complex"/>
    <property type="evidence" value="ECO:0007669"/>
    <property type="project" value="TreeGrafter"/>
</dbReference>
<evidence type="ECO:0000256" key="4">
    <source>
        <dbReference type="ARBA" id="ARBA00022786"/>
    </source>
</evidence>
<keyword evidence="7" id="KW-0175">Coiled coil</keyword>
<keyword evidence="11" id="KW-1185">Reference proteome</keyword>
<dbReference type="Proteomes" id="UP000054270">
    <property type="component" value="Unassembled WGS sequence"/>
</dbReference>
<dbReference type="Pfam" id="PF13445">
    <property type="entry name" value="zf-RING_UBOX"/>
    <property type="match status" value="1"/>
</dbReference>
<dbReference type="PANTHER" id="PTHR15067:SF4">
    <property type="entry name" value="E3 UBIQUITIN-PROTEIN LIGASE RNF8"/>
    <property type="match status" value="1"/>
</dbReference>
<gene>
    <name evidence="10" type="ORF">HYPSUDRAFT_200931</name>
</gene>
<evidence type="ECO:0000259" key="9">
    <source>
        <dbReference type="PROSITE" id="PS50089"/>
    </source>
</evidence>
<sequence length="209" mass="23581">MPRPVTPATRRSNRVAHHSISPIANRIATPQAPSSTGKAAREIGNNQKPKMKEKEVIEISDDEDDPPTVEEAFLGYFEKKQNEKNALKELRAMKQERAQLVQEVAKVKLDRDQLAPIVAAIKHFLECSICLQYMDKPVSIPCGHVFCEACFTRVSEIQQIQAVEFEDDDDVDQALRCYSCPICRTYTNRDISPTTIYGLHDVLALLPNE</sequence>
<organism evidence="10 11">
    <name type="scientific">Hypholoma sublateritium (strain FD-334 SS-4)</name>
    <dbReference type="NCBI Taxonomy" id="945553"/>
    <lineage>
        <taxon>Eukaryota</taxon>
        <taxon>Fungi</taxon>
        <taxon>Dikarya</taxon>
        <taxon>Basidiomycota</taxon>
        <taxon>Agaricomycotina</taxon>
        <taxon>Agaricomycetes</taxon>
        <taxon>Agaricomycetidae</taxon>
        <taxon>Agaricales</taxon>
        <taxon>Agaricineae</taxon>
        <taxon>Strophariaceae</taxon>
        <taxon>Hypholoma</taxon>
    </lineage>
</organism>
<dbReference type="GO" id="GO:0005829">
    <property type="term" value="C:cytosol"/>
    <property type="evidence" value="ECO:0007669"/>
    <property type="project" value="TreeGrafter"/>
</dbReference>
<dbReference type="GO" id="GO:0006511">
    <property type="term" value="P:ubiquitin-dependent protein catabolic process"/>
    <property type="evidence" value="ECO:0007669"/>
    <property type="project" value="TreeGrafter"/>
</dbReference>
<dbReference type="OrthoDB" id="6270329at2759"/>
<dbReference type="InterPro" id="IPR027370">
    <property type="entry name" value="Znf-RING_euk"/>
</dbReference>
<keyword evidence="5" id="KW-0862">Zinc</keyword>
<evidence type="ECO:0000256" key="2">
    <source>
        <dbReference type="ARBA" id="ARBA00022723"/>
    </source>
</evidence>
<dbReference type="GO" id="GO:0016567">
    <property type="term" value="P:protein ubiquitination"/>
    <property type="evidence" value="ECO:0007669"/>
    <property type="project" value="TreeGrafter"/>
</dbReference>
<dbReference type="PANTHER" id="PTHR15067">
    <property type="entry name" value="E3 UBIQUITIN-PROTEIN LIGASE RNF8"/>
    <property type="match status" value="1"/>
</dbReference>
<accession>A0A0D2MKA6</accession>
<keyword evidence="3 6" id="KW-0863">Zinc-finger</keyword>
<feature type="region of interest" description="Disordered" evidence="8">
    <location>
        <begin position="1"/>
        <end position="65"/>
    </location>
</feature>
<keyword evidence="2" id="KW-0479">Metal-binding</keyword>
<proteinExistence type="predicted"/>
<evidence type="ECO:0000256" key="8">
    <source>
        <dbReference type="SAM" id="MobiDB-lite"/>
    </source>
</evidence>
<evidence type="ECO:0000256" key="1">
    <source>
        <dbReference type="ARBA" id="ARBA00022679"/>
    </source>
</evidence>
<dbReference type="AlphaFoldDB" id="A0A0D2MKA6"/>
<evidence type="ECO:0000256" key="5">
    <source>
        <dbReference type="ARBA" id="ARBA00022833"/>
    </source>
</evidence>
<name>A0A0D2MKA6_HYPSF</name>
<evidence type="ECO:0000256" key="3">
    <source>
        <dbReference type="ARBA" id="ARBA00022771"/>
    </source>
</evidence>
<evidence type="ECO:0000256" key="7">
    <source>
        <dbReference type="SAM" id="Coils"/>
    </source>
</evidence>
<evidence type="ECO:0000313" key="11">
    <source>
        <dbReference type="Proteomes" id="UP000054270"/>
    </source>
</evidence>
<dbReference type="Gene3D" id="3.30.40.10">
    <property type="entry name" value="Zinc/RING finger domain, C3HC4 (zinc finger)"/>
    <property type="match status" value="1"/>
</dbReference>
<keyword evidence="1" id="KW-0808">Transferase</keyword>